<dbReference type="RefSeq" id="WP_271188198.1">
    <property type="nucleotide sequence ID" value="NZ_BSFE01000015.1"/>
</dbReference>
<keyword evidence="5" id="KW-0862">Zinc</keyword>
<keyword evidence="3" id="KW-0479">Metal-binding</keyword>
<feature type="transmembrane region" description="Helical" evidence="7">
    <location>
        <begin position="30"/>
        <end position="54"/>
    </location>
</feature>
<reference evidence="10" key="1">
    <citation type="journal article" date="2014" name="Int. J. Syst. Evol. Microbiol.">
        <title>Complete genome sequence of Corynebacterium casei LMG S-19264T (=DSM 44701T), isolated from a smear-ripened cheese.</title>
        <authorList>
            <consortium name="US DOE Joint Genome Institute (JGI-PGF)"/>
            <person name="Walter F."/>
            <person name="Albersmeier A."/>
            <person name="Kalinowski J."/>
            <person name="Ruckert C."/>
        </authorList>
    </citation>
    <scope>NUCLEOTIDE SEQUENCE</scope>
    <source>
        <strain evidence="10">VKM B-1513</strain>
    </source>
</reference>
<dbReference type="InterPro" id="IPR045974">
    <property type="entry name" value="DUF5930"/>
</dbReference>
<keyword evidence="2" id="KW-0645">Protease</keyword>
<evidence type="ECO:0000256" key="5">
    <source>
        <dbReference type="ARBA" id="ARBA00022833"/>
    </source>
</evidence>
<evidence type="ECO:0000259" key="8">
    <source>
        <dbReference type="Pfam" id="PF01551"/>
    </source>
</evidence>
<evidence type="ECO:0000256" key="7">
    <source>
        <dbReference type="SAM" id="Phobius"/>
    </source>
</evidence>
<dbReference type="GO" id="GO:0004222">
    <property type="term" value="F:metalloendopeptidase activity"/>
    <property type="evidence" value="ECO:0007669"/>
    <property type="project" value="TreeGrafter"/>
</dbReference>
<keyword evidence="6" id="KW-0482">Metalloprotease</keyword>
<keyword evidence="7" id="KW-0812">Transmembrane</keyword>
<dbReference type="Pfam" id="PF01551">
    <property type="entry name" value="Peptidase_M23"/>
    <property type="match status" value="1"/>
</dbReference>
<evidence type="ECO:0000256" key="6">
    <source>
        <dbReference type="ARBA" id="ARBA00023049"/>
    </source>
</evidence>
<proteinExistence type="predicted"/>
<name>A0A9W6MPP9_9PROT</name>
<dbReference type="InterPro" id="IPR016047">
    <property type="entry name" value="M23ase_b-sheet_dom"/>
</dbReference>
<dbReference type="EMBL" id="BSFE01000015">
    <property type="protein sequence ID" value="GLK53860.1"/>
    <property type="molecule type" value="Genomic_DNA"/>
</dbReference>
<feature type="domain" description="DUF5930" evidence="9">
    <location>
        <begin position="1"/>
        <end position="86"/>
    </location>
</feature>
<dbReference type="PANTHER" id="PTHR21666:SF288">
    <property type="entry name" value="CELL DIVISION PROTEIN YTFB"/>
    <property type="match status" value="1"/>
</dbReference>
<evidence type="ECO:0000256" key="2">
    <source>
        <dbReference type="ARBA" id="ARBA00022670"/>
    </source>
</evidence>
<dbReference type="SUPFAM" id="SSF51261">
    <property type="entry name" value="Duplicated hybrid motif"/>
    <property type="match status" value="1"/>
</dbReference>
<dbReference type="GO" id="GO:0046872">
    <property type="term" value="F:metal ion binding"/>
    <property type="evidence" value="ECO:0007669"/>
    <property type="project" value="UniProtKB-KW"/>
</dbReference>
<dbReference type="AlphaFoldDB" id="A0A9W6MPP9"/>
<evidence type="ECO:0000313" key="11">
    <source>
        <dbReference type="Proteomes" id="UP001143486"/>
    </source>
</evidence>
<dbReference type="PANTHER" id="PTHR21666">
    <property type="entry name" value="PEPTIDASE-RELATED"/>
    <property type="match status" value="1"/>
</dbReference>
<evidence type="ECO:0000256" key="3">
    <source>
        <dbReference type="ARBA" id="ARBA00022723"/>
    </source>
</evidence>
<evidence type="ECO:0000256" key="4">
    <source>
        <dbReference type="ARBA" id="ARBA00022801"/>
    </source>
</evidence>
<dbReference type="InterPro" id="IPR011055">
    <property type="entry name" value="Dup_hybrid_motif"/>
</dbReference>
<dbReference type="FunFam" id="2.70.70.10:FF:000006">
    <property type="entry name" value="M23 family peptidase"/>
    <property type="match status" value="1"/>
</dbReference>
<organism evidence="10 11">
    <name type="scientific">Maricaulis virginensis</name>
    <dbReference type="NCBI Taxonomy" id="144022"/>
    <lineage>
        <taxon>Bacteria</taxon>
        <taxon>Pseudomonadati</taxon>
        <taxon>Pseudomonadota</taxon>
        <taxon>Alphaproteobacteria</taxon>
        <taxon>Maricaulales</taxon>
        <taxon>Maricaulaceae</taxon>
        <taxon>Maricaulis</taxon>
    </lineage>
</organism>
<dbReference type="Gene3D" id="2.70.70.10">
    <property type="entry name" value="Glucose Permease (Domain IIA)"/>
    <property type="match status" value="1"/>
</dbReference>
<dbReference type="InterPro" id="IPR050570">
    <property type="entry name" value="Cell_wall_metabolism_enzyme"/>
</dbReference>
<evidence type="ECO:0000313" key="10">
    <source>
        <dbReference type="EMBL" id="GLK53860.1"/>
    </source>
</evidence>
<dbReference type="GO" id="GO:0006508">
    <property type="term" value="P:proteolysis"/>
    <property type="evidence" value="ECO:0007669"/>
    <property type="project" value="UniProtKB-KW"/>
</dbReference>
<keyword evidence="7" id="KW-1133">Transmembrane helix</keyword>
<sequence length="416" mass="46057">MLSRVKEAVWGTAQRWFPDRQIYHRSDGQVRYFAISTGVQIGALLGATALAGWLCFSTVSVAFHGRAIAAKDAEIERDRIYYHRMVAEAQANEATVISFMESRMEEFDRTAYEFQMRHETLRQLVSFAEQLTGTEMSPSPALDDGRVLMAAAPADPSPREARDPMAAVASVTSDAPEDQIAYLMGEQDAVLARAEDATEARLQNLRAVLRLTGLDIEDVIADQRDGEERGGPFHPISETDLFSAGSNPNFELDDAFSSRINRIAARLLEVEELEDFVTSGPLGIPIGDTYRRTSDFGVRIDPFNGRPTSHYGLDFAAYRRAPIIATGPGEVIYAGWRSGYGRTVEIDHGYGFVTRYGHLHEIAVRRGDTVDRGQLIGGMGSTGRSTATHLHYEIWYNGSAIDPERLLRAGQYVQQG</sequence>
<dbReference type="CDD" id="cd12797">
    <property type="entry name" value="M23_peptidase"/>
    <property type="match status" value="1"/>
</dbReference>
<comment type="cofactor">
    <cofactor evidence="1">
        <name>Zn(2+)</name>
        <dbReference type="ChEBI" id="CHEBI:29105"/>
    </cofactor>
</comment>
<accession>A0A9W6MPP9</accession>
<gene>
    <name evidence="10" type="ORF">GCM10017621_33680</name>
</gene>
<evidence type="ECO:0000259" key="9">
    <source>
        <dbReference type="Pfam" id="PF19353"/>
    </source>
</evidence>
<keyword evidence="4" id="KW-0378">Hydrolase</keyword>
<keyword evidence="11" id="KW-1185">Reference proteome</keyword>
<comment type="caution">
    <text evidence="10">The sequence shown here is derived from an EMBL/GenBank/DDBJ whole genome shotgun (WGS) entry which is preliminary data.</text>
</comment>
<keyword evidence="7" id="KW-0472">Membrane</keyword>
<evidence type="ECO:0000256" key="1">
    <source>
        <dbReference type="ARBA" id="ARBA00001947"/>
    </source>
</evidence>
<feature type="domain" description="M23ase beta-sheet core" evidence="8">
    <location>
        <begin position="309"/>
        <end position="403"/>
    </location>
</feature>
<protein>
    <submittedName>
        <fullName evidence="10">Peptidase M24</fullName>
    </submittedName>
</protein>
<reference evidence="10" key="2">
    <citation type="submission" date="2023-01" db="EMBL/GenBank/DDBJ databases">
        <authorList>
            <person name="Sun Q."/>
            <person name="Evtushenko L."/>
        </authorList>
    </citation>
    <scope>NUCLEOTIDE SEQUENCE</scope>
    <source>
        <strain evidence="10">VKM B-1513</strain>
    </source>
</reference>
<dbReference type="Pfam" id="PF19353">
    <property type="entry name" value="DUF5930"/>
    <property type="match status" value="1"/>
</dbReference>
<dbReference type="Proteomes" id="UP001143486">
    <property type="component" value="Unassembled WGS sequence"/>
</dbReference>